<dbReference type="SUPFAM" id="SSF53474">
    <property type="entry name" value="alpha/beta-Hydrolases"/>
    <property type="match status" value="1"/>
</dbReference>
<dbReference type="Pfam" id="PF07859">
    <property type="entry name" value="Abhydrolase_3"/>
    <property type="match status" value="1"/>
</dbReference>
<evidence type="ECO:0000256" key="1">
    <source>
        <dbReference type="ARBA" id="ARBA00022801"/>
    </source>
</evidence>
<dbReference type="OrthoDB" id="433474at2759"/>
<dbReference type="Proteomes" id="UP000008792">
    <property type="component" value="Unassembled WGS sequence"/>
</dbReference>
<dbReference type="PhylomeDB" id="B4M9K5"/>
<accession>B4M9K5</accession>
<dbReference type="OMA" id="WAVAMPS"/>
<organism evidence="3 4">
    <name type="scientific">Drosophila virilis</name>
    <name type="common">Fruit fly</name>
    <dbReference type="NCBI Taxonomy" id="7244"/>
    <lineage>
        <taxon>Eukaryota</taxon>
        <taxon>Metazoa</taxon>
        <taxon>Ecdysozoa</taxon>
        <taxon>Arthropoda</taxon>
        <taxon>Hexapoda</taxon>
        <taxon>Insecta</taxon>
        <taxon>Pterygota</taxon>
        <taxon>Neoptera</taxon>
        <taxon>Endopterygota</taxon>
        <taxon>Diptera</taxon>
        <taxon>Brachycera</taxon>
        <taxon>Muscomorpha</taxon>
        <taxon>Ephydroidea</taxon>
        <taxon>Drosophilidae</taxon>
        <taxon>Drosophila</taxon>
    </lineage>
</organism>
<dbReference type="FunCoup" id="B4M9K5">
    <property type="interactions" value="261"/>
</dbReference>
<evidence type="ECO:0000313" key="4">
    <source>
        <dbReference type="Proteomes" id="UP000008792"/>
    </source>
</evidence>
<dbReference type="InParanoid" id="B4M9K5"/>
<dbReference type="STRING" id="7244.B4M9K5"/>
<keyword evidence="1 3" id="KW-0378">Hydrolase</keyword>
<dbReference type="HOGENOM" id="CLU_012494_4_7_1"/>
<evidence type="ECO:0000259" key="2">
    <source>
        <dbReference type="Pfam" id="PF07859"/>
    </source>
</evidence>
<dbReference type="eggNOG" id="KOG4627">
    <property type="taxonomic scope" value="Eukaryota"/>
</dbReference>
<evidence type="ECO:0000313" key="3">
    <source>
        <dbReference type="EMBL" id="EDW57881.1"/>
    </source>
</evidence>
<dbReference type="KEGG" id="dvi:6634215"/>
<dbReference type="Gene3D" id="3.40.50.1820">
    <property type="entry name" value="alpha/beta hydrolase"/>
    <property type="match status" value="1"/>
</dbReference>
<name>B4M9K5_DROVI</name>
<dbReference type="InterPro" id="IPR029058">
    <property type="entry name" value="AB_hydrolase_fold"/>
</dbReference>
<sequence length="321" mass="37070">MYNPNEKNIDLVRDYFPSYHTARFQDQPEPNIAVQDHFLQVTKQHANELTTKYGIKVHNLRYGGSDDRQLVDVFYKDEASKPSPLFVYVHGGYWQMLDKSHSCSIVAPLVRRGYRVAVMDYNNCPQVTLAQLVEQFTDFLIWIFDYAEQTQTTELSFAAHSAGGHLLAQLLHIPALISEERRQKVRFLFFICGVYDLRELWQLEPVNPNNIFGLSAESAEQLSPMLWPWQADSSSWSGVQSHVISAEYESVTFIEQSRAFAKKLQDGGFNVTFKLFDKYDHFDIIEETVIDNSPITSYLLERLQATPKAPNFKNKIRNSVR</sequence>
<gene>
    <name evidence="3" type="primary">Dvir\GJ17896</name>
    <name evidence="3" type="ORF">Dvir_GJ17896</name>
</gene>
<proteinExistence type="predicted"/>
<dbReference type="PANTHER" id="PTHR48081">
    <property type="entry name" value="AB HYDROLASE SUPERFAMILY PROTEIN C4A8.06C"/>
    <property type="match status" value="1"/>
</dbReference>
<keyword evidence="4" id="KW-1185">Reference proteome</keyword>
<dbReference type="PANTHER" id="PTHR48081:SF33">
    <property type="entry name" value="KYNURENINE FORMAMIDASE"/>
    <property type="match status" value="1"/>
</dbReference>
<dbReference type="InterPro" id="IPR013094">
    <property type="entry name" value="AB_hydrolase_3"/>
</dbReference>
<dbReference type="EMBL" id="CH940654">
    <property type="protein sequence ID" value="EDW57881.1"/>
    <property type="molecule type" value="Genomic_DNA"/>
</dbReference>
<protein>
    <recommendedName>
        <fullName evidence="2">Alpha/beta hydrolase fold-3 domain-containing protein</fullName>
    </recommendedName>
</protein>
<feature type="domain" description="Alpha/beta hydrolase fold-3" evidence="2">
    <location>
        <begin position="86"/>
        <end position="281"/>
    </location>
</feature>
<dbReference type="InterPro" id="IPR050300">
    <property type="entry name" value="GDXG_lipolytic_enzyme"/>
</dbReference>
<dbReference type="GO" id="GO:0004061">
    <property type="term" value="F:arylformamidase activity"/>
    <property type="evidence" value="ECO:0007669"/>
    <property type="project" value="TreeGrafter"/>
</dbReference>
<reference evidence="3 4" key="1">
    <citation type="journal article" date="2007" name="Nature">
        <title>Evolution of genes and genomes on the Drosophila phylogeny.</title>
        <authorList>
            <consortium name="Drosophila 12 Genomes Consortium"/>
            <person name="Clark A.G."/>
            <person name="Eisen M.B."/>
            <person name="Smith D.R."/>
            <person name="Bergman C.M."/>
            <person name="Oliver B."/>
            <person name="Markow T.A."/>
            <person name="Kaufman T.C."/>
            <person name="Kellis M."/>
            <person name="Gelbart W."/>
            <person name="Iyer V.N."/>
            <person name="Pollard D.A."/>
            <person name="Sackton T.B."/>
            <person name="Larracuente A.M."/>
            <person name="Singh N.D."/>
            <person name="Abad J.P."/>
            <person name="Abt D.N."/>
            <person name="Adryan B."/>
            <person name="Aguade M."/>
            <person name="Akashi H."/>
            <person name="Anderson W.W."/>
            <person name="Aquadro C.F."/>
            <person name="Ardell D.H."/>
            <person name="Arguello R."/>
            <person name="Artieri C.G."/>
            <person name="Barbash D.A."/>
            <person name="Barker D."/>
            <person name="Barsanti P."/>
            <person name="Batterham P."/>
            <person name="Batzoglou S."/>
            <person name="Begun D."/>
            <person name="Bhutkar A."/>
            <person name="Blanco E."/>
            <person name="Bosak S.A."/>
            <person name="Bradley R.K."/>
            <person name="Brand A.D."/>
            <person name="Brent M.R."/>
            <person name="Brooks A.N."/>
            <person name="Brown R.H."/>
            <person name="Butlin R.K."/>
            <person name="Caggese C."/>
            <person name="Calvi B.R."/>
            <person name="Bernardo de Carvalho A."/>
            <person name="Caspi A."/>
            <person name="Castrezana S."/>
            <person name="Celniker S.E."/>
            <person name="Chang J.L."/>
            <person name="Chapple C."/>
            <person name="Chatterji S."/>
            <person name="Chinwalla A."/>
            <person name="Civetta A."/>
            <person name="Clifton S.W."/>
            <person name="Comeron J.M."/>
            <person name="Costello J.C."/>
            <person name="Coyne J.A."/>
            <person name="Daub J."/>
            <person name="David R.G."/>
            <person name="Delcher A.L."/>
            <person name="Delehaunty K."/>
            <person name="Do C.B."/>
            <person name="Ebling H."/>
            <person name="Edwards K."/>
            <person name="Eickbush T."/>
            <person name="Evans J.D."/>
            <person name="Filipski A."/>
            <person name="Findeiss S."/>
            <person name="Freyhult E."/>
            <person name="Fulton L."/>
            <person name="Fulton R."/>
            <person name="Garcia A.C."/>
            <person name="Gardiner A."/>
            <person name="Garfield D.A."/>
            <person name="Garvin B.E."/>
            <person name="Gibson G."/>
            <person name="Gilbert D."/>
            <person name="Gnerre S."/>
            <person name="Godfrey J."/>
            <person name="Good R."/>
            <person name="Gotea V."/>
            <person name="Gravely B."/>
            <person name="Greenberg A.J."/>
            <person name="Griffiths-Jones S."/>
            <person name="Gross S."/>
            <person name="Guigo R."/>
            <person name="Gustafson E.A."/>
            <person name="Haerty W."/>
            <person name="Hahn M.W."/>
            <person name="Halligan D.L."/>
            <person name="Halpern A.L."/>
            <person name="Halter G.M."/>
            <person name="Han M.V."/>
            <person name="Heger A."/>
            <person name="Hillier L."/>
            <person name="Hinrichs A.S."/>
            <person name="Holmes I."/>
            <person name="Hoskins R.A."/>
            <person name="Hubisz M.J."/>
            <person name="Hultmark D."/>
            <person name="Huntley M.A."/>
            <person name="Jaffe D.B."/>
            <person name="Jagadeeshan S."/>
            <person name="Jeck W.R."/>
            <person name="Johnson J."/>
            <person name="Jones C.D."/>
            <person name="Jordan W.C."/>
            <person name="Karpen G.H."/>
            <person name="Kataoka E."/>
            <person name="Keightley P.D."/>
            <person name="Kheradpour P."/>
            <person name="Kirkness E.F."/>
            <person name="Koerich L.B."/>
            <person name="Kristiansen K."/>
            <person name="Kudrna D."/>
            <person name="Kulathinal R.J."/>
            <person name="Kumar S."/>
            <person name="Kwok R."/>
            <person name="Lander E."/>
            <person name="Langley C.H."/>
            <person name="Lapoint R."/>
            <person name="Lazzaro B.P."/>
            <person name="Lee S.J."/>
            <person name="Levesque L."/>
            <person name="Li R."/>
            <person name="Lin C.F."/>
            <person name="Lin M.F."/>
            <person name="Lindblad-Toh K."/>
            <person name="Llopart A."/>
            <person name="Long M."/>
            <person name="Low L."/>
            <person name="Lozovsky E."/>
            <person name="Lu J."/>
            <person name="Luo M."/>
            <person name="Machado C.A."/>
            <person name="Makalowski W."/>
            <person name="Marzo M."/>
            <person name="Matsuda M."/>
            <person name="Matzkin L."/>
            <person name="McAllister B."/>
            <person name="McBride C.S."/>
            <person name="McKernan B."/>
            <person name="McKernan K."/>
            <person name="Mendez-Lago M."/>
            <person name="Minx P."/>
            <person name="Mollenhauer M.U."/>
            <person name="Montooth K."/>
            <person name="Mount S.M."/>
            <person name="Mu X."/>
            <person name="Myers E."/>
            <person name="Negre B."/>
            <person name="Newfeld S."/>
            <person name="Nielsen R."/>
            <person name="Noor M.A."/>
            <person name="O'Grady P."/>
            <person name="Pachter L."/>
            <person name="Papaceit M."/>
            <person name="Parisi M.J."/>
            <person name="Parisi M."/>
            <person name="Parts L."/>
            <person name="Pedersen J.S."/>
            <person name="Pesole G."/>
            <person name="Phillippy A.M."/>
            <person name="Ponting C.P."/>
            <person name="Pop M."/>
            <person name="Porcelli D."/>
            <person name="Powell J.R."/>
            <person name="Prohaska S."/>
            <person name="Pruitt K."/>
            <person name="Puig M."/>
            <person name="Quesneville H."/>
            <person name="Ram K.R."/>
            <person name="Rand D."/>
            <person name="Rasmussen M.D."/>
            <person name="Reed L.K."/>
            <person name="Reenan R."/>
            <person name="Reily A."/>
            <person name="Remington K.A."/>
            <person name="Rieger T.T."/>
            <person name="Ritchie M.G."/>
            <person name="Robin C."/>
            <person name="Rogers Y.H."/>
            <person name="Rohde C."/>
            <person name="Rozas J."/>
            <person name="Rubenfield M.J."/>
            <person name="Ruiz A."/>
            <person name="Russo S."/>
            <person name="Salzberg S.L."/>
            <person name="Sanchez-Gracia A."/>
            <person name="Saranga D.J."/>
            <person name="Sato H."/>
            <person name="Schaeffer S.W."/>
            <person name="Schatz M.C."/>
            <person name="Schlenke T."/>
            <person name="Schwartz R."/>
            <person name="Segarra C."/>
            <person name="Singh R.S."/>
            <person name="Sirot L."/>
            <person name="Sirota M."/>
            <person name="Sisneros N.B."/>
            <person name="Smith C.D."/>
            <person name="Smith T.F."/>
            <person name="Spieth J."/>
            <person name="Stage D.E."/>
            <person name="Stark A."/>
            <person name="Stephan W."/>
            <person name="Strausberg R.L."/>
            <person name="Strempel S."/>
            <person name="Sturgill D."/>
            <person name="Sutton G."/>
            <person name="Sutton G.G."/>
            <person name="Tao W."/>
            <person name="Teichmann S."/>
            <person name="Tobari Y.N."/>
            <person name="Tomimura Y."/>
            <person name="Tsolas J.M."/>
            <person name="Valente V.L."/>
            <person name="Venter E."/>
            <person name="Venter J.C."/>
            <person name="Vicario S."/>
            <person name="Vieira F.G."/>
            <person name="Vilella A.J."/>
            <person name="Villasante A."/>
            <person name="Walenz B."/>
            <person name="Wang J."/>
            <person name="Wasserman M."/>
            <person name="Watts T."/>
            <person name="Wilson D."/>
            <person name="Wilson R.K."/>
            <person name="Wing R.A."/>
            <person name="Wolfner M.F."/>
            <person name="Wong A."/>
            <person name="Wong G.K."/>
            <person name="Wu C.I."/>
            <person name="Wu G."/>
            <person name="Yamamoto D."/>
            <person name="Yang H.P."/>
            <person name="Yang S.P."/>
            <person name="Yorke J.A."/>
            <person name="Yoshida K."/>
            <person name="Zdobnov E."/>
            <person name="Zhang P."/>
            <person name="Zhang Y."/>
            <person name="Zimin A.V."/>
            <person name="Baldwin J."/>
            <person name="Abdouelleil A."/>
            <person name="Abdulkadir J."/>
            <person name="Abebe A."/>
            <person name="Abera B."/>
            <person name="Abreu J."/>
            <person name="Acer S.C."/>
            <person name="Aftuck L."/>
            <person name="Alexander A."/>
            <person name="An P."/>
            <person name="Anderson E."/>
            <person name="Anderson S."/>
            <person name="Arachi H."/>
            <person name="Azer M."/>
            <person name="Bachantsang P."/>
            <person name="Barry A."/>
            <person name="Bayul T."/>
            <person name="Berlin A."/>
            <person name="Bessette D."/>
            <person name="Bloom T."/>
            <person name="Blye J."/>
            <person name="Boguslavskiy L."/>
            <person name="Bonnet C."/>
            <person name="Boukhgalter B."/>
            <person name="Bourzgui I."/>
            <person name="Brown A."/>
            <person name="Cahill P."/>
            <person name="Channer S."/>
            <person name="Cheshatsang Y."/>
            <person name="Chuda L."/>
            <person name="Citroen M."/>
            <person name="Collymore A."/>
            <person name="Cooke P."/>
            <person name="Costello M."/>
            <person name="D'Aco K."/>
            <person name="Daza R."/>
            <person name="De Haan G."/>
            <person name="DeGray S."/>
            <person name="DeMaso C."/>
            <person name="Dhargay N."/>
            <person name="Dooley K."/>
            <person name="Dooley E."/>
            <person name="Doricent M."/>
            <person name="Dorje P."/>
            <person name="Dorjee K."/>
            <person name="Dupes A."/>
            <person name="Elong R."/>
            <person name="Falk J."/>
            <person name="Farina A."/>
            <person name="Faro S."/>
            <person name="Ferguson D."/>
            <person name="Fisher S."/>
            <person name="Foley C.D."/>
            <person name="Franke A."/>
            <person name="Friedrich D."/>
            <person name="Gadbois L."/>
            <person name="Gearin G."/>
            <person name="Gearin C.R."/>
            <person name="Giannoukos G."/>
            <person name="Goode T."/>
            <person name="Graham J."/>
            <person name="Grandbois E."/>
            <person name="Grewal S."/>
            <person name="Gyaltsen K."/>
            <person name="Hafez N."/>
            <person name="Hagos B."/>
            <person name="Hall J."/>
            <person name="Henson C."/>
            <person name="Hollinger A."/>
            <person name="Honan T."/>
            <person name="Huard M.D."/>
            <person name="Hughes L."/>
            <person name="Hurhula B."/>
            <person name="Husby M.E."/>
            <person name="Kamat A."/>
            <person name="Kanga B."/>
            <person name="Kashin S."/>
            <person name="Khazanovich D."/>
            <person name="Kisner P."/>
            <person name="Lance K."/>
            <person name="Lara M."/>
            <person name="Lee W."/>
            <person name="Lennon N."/>
            <person name="Letendre F."/>
            <person name="LeVine R."/>
            <person name="Lipovsky A."/>
            <person name="Liu X."/>
            <person name="Liu J."/>
            <person name="Liu S."/>
            <person name="Lokyitsang T."/>
            <person name="Lokyitsang Y."/>
            <person name="Lubonja R."/>
            <person name="Lui A."/>
            <person name="MacDonald P."/>
            <person name="Magnisalis V."/>
            <person name="Maru K."/>
            <person name="Matthews C."/>
            <person name="McCusker W."/>
            <person name="McDonough S."/>
            <person name="Mehta T."/>
            <person name="Meldrim J."/>
            <person name="Meneus L."/>
            <person name="Mihai O."/>
            <person name="Mihalev A."/>
            <person name="Mihova T."/>
            <person name="Mittelman R."/>
            <person name="Mlenga V."/>
            <person name="Montmayeur A."/>
            <person name="Mulrain L."/>
            <person name="Navidi A."/>
            <person name="Naylor J."/>
            <person name="Negash T."/>
            <person name="Nguyen T."/>
            <person name="Nguyen N."/>
            <person name="Nicol R."/>
            <person name="Norbu C."/>
            <person name="Norbu N."/>
            <person name="Novod N."/>
            <person name="O'Neill B."/>
            <person name="Osman S."/>
            <person name="Markiewicz E."/>
            <person name="Oyono O.L."/>
            <person name="Patti C."/>
            <person name="Phunkhang P."/>
            <person name="Pierre F."/>
            <person name="Priest M."/>
            <person name="Raghuraman S."/>
            <person name="Rege F."/>
            <person name="Reyes R."/>
            <person name="Rise C."/>
            <person name="Rogov P."/>
            <person name="Ross K."/>
            <person name="Ryan E."/>
            <person name="Settipalli S."/>
            <person name="Shea T."/>
            <person name="Sherpa N."/>
            <person name="Shi L."/>
            <person name="Shih D."/>
            <person name="Sparrow T."/>
            <person name="Spaulding J."/>
            <person name="Stalker J."/>
            <person name="Stange-Thomann N."/>
            <person name="Stavropoulos S."/>
            <person name="Stone C."/>
            <person name="Strader C."/>
            <person name="Tesfaye S."/>
            <person name="Thomson T."/>
            <person name="Thoulutsang Y."/>
            <person name="Thoulutsang D."/>
            <person name="Topham K."/>
            <person name="Topping I."/>
            <person name="Tsamla T."/>
            <person name="Vassiliev H."/>
            <person name="Vo A."/>
            <person name="Wangchuk T."/>
            <person name="Wangdi T."/>
            <person name="Weiand M."/>
            <person name="Wilkinson J."/>
            <person name="Wilson A."/>
            <person name="Yadav S."/>
            <person name="Young G."/>
            <person name="Yu Q."/>
            <person name="Zembek L."/>
            <person name="Zhong D."/>
            <person name="Zimmer A."/>
            <person name="Zwirko Z."/>
            <person name="Jaffe D.B."/>
            <person name="Alvarez P."/>
            <person name="Brockman W."/>
            <person name="Butler J."/>
            <person name="Chin C."/>
            <person name="Gnerre S."/>
            <person name="Grabherr M."/>
            <person name="Kleber M."/>
            <person name="Mauceli E."/>
            <person name="MacCallum I."/>
        </authorList>
    </citation>
    <scope>NUCLEOTIDE SEQUENCE [LARGE SCALE GENOMIC DNA]</scope>
    <source>
        <strain evidence="4">Tucson 15010-1051.87</strain>
    </source>
</reference>
<dbReference type="AlphaFoldDB" id="B4M9K5"/>